<dbReference type="Gene3D" id="3.40.50.10540">
    <property type="entry name" value="Crotonobetainyl-coa:carnitine coa-transferase, domain 1"/>
    <property type="match status" value="2"/>
</dbReference>
<organism evidence="2 3">
    <name type="scientific">Amycolatopsis acidiphila</name>
    <dbReference type="NCBI Taxonomy" id="715473"/>
    <lineage>
        <taxon>Bacteria</taxon>
        <taxon>Bacillati</taxon>
        <taxon>Actinomycetota</taxon>
        <taxon>Actinomycetes</taxon>
        <taxon>Pseudonocardiales</taxon>
        <taxon>Pseudonocardiaceae</taxon>
        <taxon>Amycolatopsis</taxon>
    </lineage>
</organism>
<evidence type="ECO:0000313" key="2">
    <source>
        <dbReference type="EMBL" id="TVT13145.1"/>
    </source>
</evidence>
<dbReference type="Gene3D" id="3.30.1540.10">
    <property type="entry name" value="formyl-coa transferase, domain 3"/>
    <property type="match status" value="2"/>
</dbReference>
<name>A0A557ZM94_9PSEU</name>
<dbReference type="Proteomes" id="UP000318578">
    <property type="component" value="Unassembled WGS sequence"/>
</dbReference>
<gene>
    <name evidence="2" type="ORF">FNH06_39465</name>
</gene>
<sequence length="810" mass="85605">MVGNEATDPTPLGGLLVLDLSTTLAGAQATQFLADAGAEVVHIEPPGGSPLRAQPSWPSLARGTRSLVLDLRADGDRARLNALVAQADVLVTTFRPKTNGRLGLTPEALARVNPRLVSAAITGWGSTGPWADLKGYEGMVMAKLGTFQAKKRINPRPGPAFVSVPYGSWGAAQTALQGILSALLERESSGRGQHIEADLVRGLCMLDTWTWFTEMVGLRWPDAYQTVDGFTEDGEPQAHLVYPLLTAPTKDGYWLQFAQVEPRLFGAMLAELGLTPLLSDPKWKGLPMLESQALRTELWEIMIAKVGERTLAEWQRVFETNPNINAEVFRAGPGVLDHQQLAHDGRVVVAEDPEFGPVRQPSTLVHADDRPLSAPRPAPRLGEYEPPEDSRATAPDGDAPAGLPLAGITILDIGLMFAAPFGATMLADLGARVVKVESLDGDTIRRAFPFPEAAAAKVMQGKESIALDLTTDEGRDIVRELAWRSDIVLCAFRAGAAKRAGIDAEALKSVNPGLIYVYAPGYGTGGPFGVRPAYAPSIGAAAGLALTDAPDAGAATGSLAEIKPAAIRLFQASAVPSLQADGVAALGVASAMLLGLLARARERPLGTLTATMIGTASHALLDRTVDYPGRPASPEVDPGGHGYGALYRMYETAEGWAFLAAPANKEWAALVAALAPEVDLAGDARFASAAERRVHDAELSRALAAVFPKLPAAEWEKRLTEAGVGCVAVSETPPELLLQTTEALAAEYATEAVSPIFEEHLRPGPPVRFSRSATQAGGGCLAGDHTDTLLAELGYDDQAIADLRERKIVG</sequence>
<comment type="caution">
    <text evidence="2">The sequence shown here is derived from an EMBL/GenBank/DDBJ whole genome shotgun (WGS) entry which is preliminary data.</text>
</comment>
<dbReference type="EMBL" id="VJZA01000185">
    <property type="protein sequence ID" value="TVT13145.1"/>
    <property type="molecule type" value="Genomic_DNA"/>
</dbReference>
<evidence type="ECO:0000313" key="3">
    <source>
        <dbReference type="Proteomes" id="UP000318578"/>
    </source>
</evidence>
<dbReference type="RefSeq" id="WP_144646333.1">
    <property type="nucleotide sequence ID" value="NZ_BNAX01000057.1"/>
</dbReference>
<dbReference type="PANTHER" id="PTHR48228">
    <property type="entry name" value="SUCCINYL-COA--D-CITRAMALATE COA-TRANSFERASE"/>
    <property type="match status" value="1"/>
</dbReference>
<protein>
    <submittedName>
        <fullName evidence="2">CoA transferase</fullName>
    </submittedName>
</protein>
<feature type="region of interest" description="Disordered" evidence="1">
    <location>
        <begin position="358"/>
        <end position="398"/>
    </location>
</feature>
<dbReference type="Pfam" id="PF02515">
    <property type="entry name" value="CoA_transf_3"/>
    <property type="match status" value="2"/>
</dbReference>
<keyword evidence="2" id="KW-0808">Transferase</keyword>
<dbReference type="InterPro" id="IPR003673">
    <property type="entry name" value="CoA-Trfase_fam_III"/>
</dbReference>
<dbReference type="SUPFAM" id="SSF89796">
    <property type="entry name" value="CoA-transferase family III (CaiB/BaiF)"/>
    <property type="match status" value="2"/>
</dbReference>
<evidence type="ECO:0000256" key="1">
    <source>
        <dbReference type="SAM" id="MobiDB-lite"/>
    </source>
</evidence>
<dbReference type="OrthoDB" id="9797653at2"/>
<feature type="compositionally biased region" description="Low complexity" evidence="1">
    <location>
        <begin position="372"/>
        <end position="381"/>
    </location>
</feature>
<dbReference type="GO" id="GO:0016740">
    <property type="term" value="F:transferase activity"/>
    <property type="evidence" value="ECO:0007669"/>
    <property type="project" value="UniProtKB-KW"/>
</dbReference>
<reference evidence="2 3" key="1">
    <citation type="submission" date="2019-07" db="EMBL/GenBank/DDBJ databases">
        <title>New species of Amycolatopsis and Streptomyces.</title>
        <authorList>
            <person name="Duangmal K."/>
            <person name="Teo W.F.A."/>
            <person name="Lipun K."/>
        </authorList>
    </citation>
    <scope>NUCLEOTIDE SEQUENCE [LARGE SCALE GENOMIC DNA]</scope>
    <source>
        <strain evidence="2 3">JCM 30562</strain>
    </source>
</reference>
<accession>A0A557ZM94</accession>
<dbReference type="PANTHER" id="PTHR48228:SF5">
    <property type="entry name" value="ALPHA-METHYLACYL-COA RACEMASE"/>
    <property type="match status" value="1"/>
</dbReference>
<proteinExistence type="predicted"/>
<dbReference type="AlphaFoldDB" id="A0A557ZM94"/>
<dbReference type="InterPro" id="IPR044855">
    <property type="entry name" value="CoA-Trfase_III_dom3_sf"/>
</dbReference>
<keyword evidence="3" id="KW-1185">Reference proteome</keyword>
<dbReference type="InterPro" id="IPR050509">
    <property type="entry name" value="CoA-transferase_III"/>
</dbReference>
<dbReference type="InterPro" id="IPR023606">
    <property type="entry name" value="CoA-Trfase_III_dom_1_sf"/>
</dbReference>